<dbReference type="AlphaFoldDB" id="A0A3A8EL85"/>
<feature type="transmembrane region" description="Helical" evidence="1">
    <location>
        <begin position="269"/>
        <end position="288"/>
    </location>
</feature>
<reference evidence="3 4" key="1">
    <citation type="submission" date="2018-09" db="EMBL/GenBank/DDBJ databases">
        <title>The draft genome of Acinetobacter spp. strains.</title>
        <authorList>
            <person name="Qin J."/>
            <person name="Feng Y."/>
            <person name="Zong Z."/>
        </authorList>
    </citation>
    <scope>NUCLEOTIDE SEQUENCE [LARGE SCALE GENOMIC DNA]</scope>
    <source>
        <strain evidence="3 4">WCHAc060096</strain>
    </source>
</reference>
<keyword evidence="1" id="KW-1133">Transmembrane helix</keyword>
<dbReference type="SUPFAM" id="SSF103481">
    <property type="entry name" value="Multidrug resistance efflux transporter EmrE"/>
    <property type="match status" value="1"/>
</dbReference>
<sequence length="296" mass="33380">MKPITANLVGLSSILIWASIVGGVKLVTEQLTPLLGIALLYSISAISIVLLNPRALTVVLPKKYLIFCGSFFVLYEILFLSSIGLSHTRQEALILAMVNYLWPSLTLFFAYLNRQLFFRLPAFLGILISLIGLGIVINPDFFNFSLFLDIITKNPVAYLLAFIAAILWSMYCVMTPKYAQGHNGVPLFFCLTAISLWLLFFITHQSWKMPSTSLWLIIIIMGTMIGIAYKNWNQSLQFGQIQFLLLASYFTPVLSSLFASLLLQTMPHWTFWLGTCLVSFGAIMCWKFSQNIEIKS</sequence>
<name>A0A3A8EL85_9GAMM</name>
<dbReference type="GO" id="GO:0016020">
    <property type="term" value="C:membrane"/>
    <property type="evidence" value="ECO:0007669"/>
    <property type="project" value="InterPro"/>
</dbReference>
<dbReference type="InterPro" id="IPR037185">
    <property type="entry name" value="EmrE-like"/>
</dbReference>
<proteinExistence type="predicted"/>
<dbReference type="Pfam" id="PF00892">
    <property type="entry name" value="EamA"/>
    <property type="match status" value="1"/>
</dbReference>
<evidence type="ECO:0000313" key="3">
    <source>
        <dbReference type="EMBL" id="RKG31520.1"/>
    </source>
</evidence>
<dbReference type="InterPro" id="IPR000620">
    <property type="entry name" value="EamA_dom"/>
</dbReference>
<organism evidence="3 4">
    <name type="scientific">Acinetobacter guerrae</name>
    <dbReference type="NCBI Taxonomy" id="1843371"/>
    <lineage>
        <taxon>Bacteria</taxon>
        <taxon>Pseudomonadati</taxon>
        <taxon>Pseudomonadota</taxon>
        <taxon>Gammaproteobacteria</taxon>
        <taxon>Moraxellales</taxon>
        <taxon>Moraxellaceae</taxon>
        <taxon>Acinetobacter</taxon>
    </lineage>
</organism>
<feature type="transmembrane region" description="Helical" evidence="1">
    <location>
        <begin position="213"/>
        <end position="229"/>
    </location>
</feature>
<feature type="domain" description="EamA" evidence="2">
    <location>
        <begin position="157"/>
        <end position="284"/>
    </location>
</feature>
<feature type="transmembrane region" description="Helical" evidence="1">
    <location>
        <begin position="33"/>
        <end position="52"/>
    </location>
</feature>
<feature type="transmembrane region" description="Helical" evidence="1">
    <location>
        <begin position="241"/>
        <end position="263"/>
    </location>
</feature>
<comment type="caution">
    <text evidence="3">The sequence shown here is derived from an EMBL/GenBank/DDBJ whole genome shotgun (WGS) entry which is preliminary data.</text>
</comment>
<gene>
    <name evidence="3" type="primary">yddG</name>
    <name evidence="3" type="ORF">D7V21_13685</name>
</gene>
<feature type="transmembrane region" description="Helical" evidence="1">
    <location>
        <begin position="156"/>
        <end position="173"/>
    </location>
</feature>
<dbReference type="RefSeq" id="WP_120371021.1">
    <property type="nucleotide sequence ID" value="NZ_RAXU01000020.1"/>
</dbReference>
<keyword evidence="1" id="KW-0812">Transmembrane</keyword>
<feature type="transmembrane region" description="Helical" evidence="1">
    <location>
        <begin position="92"/>
        <end position="112"/>
    </location>
</feature>
<evidence type="ECO:0000259" key="2">
    <source>
        <dbReference type="Pfam" id="PF00892"/>
    </source>
</evidence>
<feature type="transmembrane region" description="Helical" evidence="1">
    <location>
        <begin position="117"/>
        <end position="136"/>
    </location>
</feature>
<dbReference type="EMBL" id="RAXU01000020">
    <property type="protein sequence ID" value="RKG31520.1"/>
    <property type="molecule type" value="Genomic_DNA"/>
</dbReference>
<dbReference type="NCBIfam" id="NF008676">
    <property type="entry name" value="PRK11689.1"/>
    <property type="match status" value="1"/>
</dbReference>
<feature type="transmembrane region" description="Helical" evidence="1">
    <location>
        <begin position="64"/>
        <end position="86"/>
    </location>
</feature>
<keyword evidence="4" id="KW-1185">Reference proteome</keyword>
<keyword evidence="1" id="KW-0472">Membrane</keyword>
<accession>A0A3A8EL85</accession>
<dbReference type="Proteomes" id="UP000269001">
    <property type="component" value="Unassembled WGS sequence"/>
</dbReference>
<evidence type="ECO:0000256" key="1">
    <source>
        <dbReference type="SAM" id="Phobius"/>
    </source>
</evidence>
<protein>
    <submittedName>
        <fullName evidence="3">Aromatic amino acid efflux DMT transporter YddG</fullName>
    </submittedName>
</protein>
<feature type="transmembrane region" description="Helical" evidence="1">
    <location>
        <begin position="185"/>
        <end position="207"/>
    </location>
</feature>
<evidence type="ECO:0000313" key="4">
    <source>
        <dbReference type="Proteomes" id="UP000269001"/>
    </source>
</evidence>